<protein>
    <submittedName>
        <fullName evidence="3">Endoribonuclease L-PSP</fullName>
    </submittedName>
</protein>
<dbReference type="InterPro" id="IPR013813">
    <property type="entry name" value="Endoribo_LPSP/chorism_mut-like"/>
</dbReference>
<organism evidence="3 4">
    <name type="scientific">Novipirellula herctigrandis</name>
    <dbReference type="NCBI Taxonomy" id="2527986"/>
    <lineage>
        <taxon>Bacteria</taxon>
        <taxon>Pseudomonadati</taxon>
        <taxon>Planctomycetota</taxon>
        <taxon>Planctomycetia</taxon>
        <taxon>Pirellulales</taxon>
        <taxon>Pirellulaceae</taxon>
        <taxon>Novipirellula</taxon>
    </lineage>
</organism>
<dbReference type="Pfam" id="PF14588">
    <property type="entry name" value="YjgF_endoribonc"/>
    <property type="match status" value="1"/>
</dbReference>
<name>A0A5C5YYE4_9BACT</name>
<evidence type="ECO:0000313" key="3">
    <source>
        <dbReference type="EMBL" id="TWT79587.1"/>
    </source>
</evidence>
<accession>A0A5C5YYE4</accession>
<comment type="caution">
    <text evidence="3">The sequence shown here is derived from an EMBL/GenBank/DDBJ whole genome shotgun (WGS) entry which is preliminary data.</text>
</comment>
<feature type="transmembrane region" description="Helical" evidence="1">
    <location>
        <begin position="20"/>
        <end position="39"/>
    </location>
</feature>
<dbReference type="EMBL" id="SJPJ01000001">
    <property type="protein sequence ID" value="TWT79587.1"/>
    <property type="molecule type" value="Genomic_DNA"/>
</dbReference>
<sequence>MSSAKDLPVWRSKCFDPNVTIIPSVTIFHILTTSTVALLTKQFVKKTSMNPQAKLNQLAITLPESPKALGLYKPVIVVGNLAHLSGHGPIGVDKKLITGRLGLDMDVQAGFDAARLTGLSMLATLQSHLGNLDKIKRLVKLVGLVRCTDDFDQQPAVINGCSELFRDVFGEDAGVGARSAIGATSLPGKMAVEIEAIFEITAP</sequence>
<dbReference type="SUPFAM" id="SSF55298">
    <property type="entry name" value="YjgF-like"/>
    <property type="match status" value="1"/>
</dbReference>
<keyword evidence="4" id="KW-1185">Reference proteome</keyword>
<gene>
    <name evidence="3" type="ORF">CA13_09910</name>
</gene>
<reference evidence="3 4" key="1">
    <citation type="submission" date="2019-02" db="EMBL/GenBank/DDBJ databases">
        <title>Deep-cultivation of Planctomycetes and their phenomic and genomic characterization uncovers novel biology.</title>
        <authorList>
            <person name="Wiegand S."/>
            <person name="Jogler M."/>
            <person name="Boedeker C."/>
            <person name="Pinto D."/>
            <person name="Vollmers J."/>
            <person name="Rivas-Marin E."/>
            <person name="Kohn T."/>
            <person name="Peeters S.H."/>
            <person name="Heuer A."/>
            <person name="Rast P."/>
            <person name="Oberbeckmann S."/>
            <person name="Bunk B."/>
            <person name="Jeske O."/>
            <person name="Meyerdierks A."/>
            <person name="Storesund J.E."/>
            <person name="Kallscheuer N."/>
            <person name="Luecker S."/>
            <person name="Lage O.M."/>
            <person name="Pohl T."/>
            <person name="Merkel B.J."/>
            <person name="Hornburger P."/>
            <person name="Mueller R.-W."/>
            <person name="Bruemmer F."/>
            <person name="Labrenz M."/>
            <person name="Spormann A.M."/>
            <person name="Op Den Camp H."/>
            <person name="Overmann J."/>
            <person name="Amann R."/>
            <person name="Jetten M.S.M."/>
            <person name="Mascher T."/>
            <person name="Medema M.H."/>
            <person name="Devos D.P."/>
            <person name="Kaster A.-K."/>
            <person name="Ovreas L."/>
            <person name="Rohde M."/>
            <person name="Galperin M.Y."/>
            <person name="Jogler C."/>
        </authorList>
    </citation>
    <scope>NUCLEOTIDE SEQUENCE [LARGE SCALE GENOMIC DNA]</scope>
    <source>
        <strain evidence="3 4">CA13</strain>
    </source>
</reference>
<dbReference type="InterPro" id="IPR035959">
    <property type="entry name" value="RutC-like_sf"/>
</dbReference>
<dbReference type="Gene3D" id="3.30.1330.40">
    <property type="entry name" value="RutC-like"/>
    <property type="match status" value="1"/>
</dbReference>
<keyword evidence="1" id="KW-0812">Transmembrane</keyword>
<dbReference type="PANTHER" id="PTHR43760">
    <property type="entry name" value="ENDORIBONUCLEASE-RELATED"/>
    <property type="match status" value="1"/>
</dbReference>
<dbReference type="Proteomes" id="UP000315010">
    <property type="component" value="Unassembled WGS sequence"/>
</dbReference>
<evidence type="ECO:0000259" key="2">
    <source>
        <dbReference type="Pfam" id="PF14588"/>
    </source>
</evidence>
<feature type="domain" description="Endoribonuclease L-PSP/chorismate mutase-like" evidence="2">
    <location>
        <begin position="55"/>
        <end position="178"/>
    </location>
</feature>
<proteinExistence type="predicted"/>
<evidence type="ECO:0000256" key="1">
    <source>
        <dbReference type="SAM" id="Phobius"/>
    </source>
</evidence>
<dbReference type="CDD" id="cd02199">
    <property type="entry name" value="YjgF_YER057c_UK114_like_1"/>
    <property type="match status" value="1"/>
</dbReference>
<keyword evidence="1" id="KW-0472">Membrane</keyword>
<keyword evidence="1" id="KW-1133">Transmembrane helix</keyword>
<dbReference type="PANTHER" id="PTHR43760:SF1">
    <property type="entry name" value="ENDORIBONUCLEASE L-PSP_CHORISMATE MUTASE-LIKE DOMAIN-CONTAINING PROTEIN"/>
    <property type="match status" value="1"/>
</dbReference>
<dbReference type="AlphaFoldDB" id="A0A5C5YYE4"/>
<evidence type="ECO:0000313" key="4">
    <source>
        <dbReference type="Proteomes" id="UP000315010"/>
    </source>
</evidence>